<dbReference type="RefSeq" id="XP_035668789.1">
    <property type="nucleotide sequence ID" value="XM_035812896.1"/>
</dbReference>
<reference evidence="10" key="1">
    <citation type="journal article" date="2020" name="Nat. Ecol. Evol.">
        <title>Deeply conserved synteny resolves early events in vertebrate evolution.</title>
        <authorList>
            <person name="Simakov O."/>
            <person name="Marletaz F."/>
            <person name="Yue J.X."/>
            <person name="O'Connell B."/>
            <person name="Jenkins J."/>
            <person name="Brandt A."/>
            <person name="Calef R."/>
            <person name="Tung C.H."/>
            <person name="Huang T.K."/>
            <person name="Schmutz J."/>
            <person name="Satoh N."/>
            <person name="Yu J.K."/>
            <person name="Putnam N.H."/>
            <person name="Green R.E."/>
            <person name="Rokhsar D.S."/>
        </authorList>
    </citation>
    <scope>NUCLEOTIDE SEQUENCE [LARGE SCALE GENOMIC DNA]</scope>
    <source>
        <strain evidence="10">S238N-H82</strain>
    </source>
</reference>
<gene>
    <name evidence="11" type="primary">LOC118410930</name>
</gene>
<dbReference type="InterPro" id="IPR018011">
    <property type="entry name" value="Carb_sulfotrans_8-10"/>
</dbReference>
<protein>
    <recommendedName>
        <fullName evidence="9">Carbohydrate sulfotransferase</fullName>
        <ecNumber evidence="9">2.8.2.-</ecNumber>
    </recommendedName>
</protein>
<dbReference type="EC" id="2.8.2.-" evidence="9"/>
<dbReference type="GeneID" id="118410930"/>
<keyword evidence="3 9" id="KW-0808">Transferase</keyword>
<comment type="subcellular location">
    <subcellularLocation>
        <location evidence="1 9">Golgi apparatus membrane</location>
        <topology evidence="1 9">Single-pass type II membrane protein</topology>
    </subcellularLocation>
</comment>
<evidence type="ECO:0000256" key="9">
    <source>
        <dbReference type="RuleBase" id="RU364020"/>
    </source>
</evidence>
<keyword evidence="5 9" id="KW-1133">Transmembrane helix</keyword>
<evidence type="ECO:0000256" key="6">
    <source>
        <dbReference type="ARBA" id="ARBA00023034"/>
    </source>
</evidence>
<comment type="similarity">
    <text evidence="2 9">Belongs to the sulfotransferase 2 family.</text>
</comment>
<keyword evidence="7 9" id="KW-0472">Membrane</keyword>
<dbReference type="AlphaFoldDB" id="A0A9J7KSI3"/>
<dbReference type="GO" id="GO:0016051">
    <property type="term" value="P:carbohydrate biosynthetic process"/>
    <property type="evidence" value="ECO:0007669"/>
    <property type="project" value="InterPro"/>
</dbReference>
<evidence type="ECO:0000256" key="1">
    <source>
        <dbReference type="ARBA" id="ARBA00004323"/>
    </source>
</evidence>
<sequence>MKFSIALRVAVAATVMLIIIYITWETRVDSFIMSLPGRHTARRLGENTVGNIQRKRMTMLKDYCKLKTLRSQDFPPRNRFVVNEKYKLLYCQVFKTGSTTTLTILHNLEHNEQRSTHDMRAKLEDLPFKRLTDYTDEEVRLRLETYSKLLIVRNPLERLASAWQDKFIFAPSEYWREKYQSMLDTLAQNPSDKHATHKATDNKQYPQVPFNAFIKAVATNRTEWEDPHWQLISDLCAPCLIKYDFIVHTDTIAQDFPLFFEKAAIVGRDDLLPENRQQKADKMFWELYKQIPMEDLRRVEQKFNADYEMFGFSFNDDINRLLD</sequence>
<reference evidence="11" key="2">
    <citation type="submission" date="2025-08" db="UniProtKB">
        <authorList>
            <consortium name="RefSeq"/>
        </authorList>
    </citation>
    <scope>IDENTIFICATION</scope>
    <source>
        <strain evidence="11">S238N-H82</strain>
        <tissue evidence="11">Testes</tissue>
    </source>
</reference>
<proteinExistence type="inferred from homology"/>
<evidence type="ECO:0000256" key="4">
    <source>
        <dbReference type="ARBA" id="ARBA00022692"/>
    </source>
</evidence>
<dbReference type="OrthoDB" id="2019940at2759"/>
<dbReference type="Pfam" id="PF03567">
    <property type="entry name" value="Sulfotransfer_2"/>
    <property type="match status" value="1"/>
</dbReference>
<keyword evidence="6 9" id="KW-0333">Golgi apparatus</keyword>
<feature type="transmembrane region" description="Helical" evidence="9">
    <location>
        <begin position="5"/>
        <end position="24"/>
    </location>
</feature>
<evidence type="ECO:0000256" key="7">
    <source>
        <dbReference type="ARBA" id="ARBA00023136"/>
    </source>
</evidence>
<evidence type="ECO:0000256" key="8">
    <source>
        <dbReference type="ARBA" id="ARBA00023180"/>
    </source>
</evidence>
<keyword evidence="9" id="KW-0735">Signal-anchor</keyword>
<evidence type="ECO:0000313" key="10">
    <source>
        <dbReference type="Proteomes" id="UP000001554"/>
    </source>
</evidence>
<evidence type="ECO:0000256" key="2">
    <source>
        <dbReference type="ARBA" id="ARBA00006339"/>
    </source>
</evidence>
<name>A0A9J7KSI3_BRAFL</name>
<dbReference type="KEGG" id="bfo:118410930"/>
<evidence type="ECO:0000313" key="11">
    <source>
        <dbReference type="RefSeq" id="XP_035668789.1"/>
    </source>
</evidence>
<accession>A0A9J7KSI3</accession>
<dbReference type="PANTHER" id="PTHR12137">
    <property type="entry name" value="CARBOHYDRATE SULFOTRANSFERASE"/>
    <property type="match status" value="1"/>
</dbReference>
<evidence type="ECO:0000256" key="3">
    <source>
        <dbReference type="ARBA" id="ARBA00022679"/>
    </source>
</evidence>
<keyword evidence="8 9" id="KW-0325">Glycoprotein</keyword>
<keyword evidence="4 9" id="KW-0812">Transmembrane</keyword>
<evidence type="ECO:0000256" key="5">
    <source>
        <dbReference type="ARBA" id="ARBA00022989"/>
    </source>
</evidence>
<dbReference type="InterPro" id="IPR005331">
    <property type="entry name" value="Sulfotransferase"/>
</dbReference>
<organism evidence="10 11">
    <name type="scientific">Branchiostoma floridae</name>
    <name type="common">Florida lancelet</name>
    <name type="synonym">Amphioxus</name>
    <dbReference type="NCBI Taxonomy" id="7739"/>
    <lineage>
        <taxon>Eukaryota</taxon>
        <taxon>Metazoa</taxon>
        <taxon>Chordata</taxon>
        <taxon>Cephalochordata</taxon>
        <taxon>Leptocardii</taxon>
        <taxon>Amphioxiformes</taxon>
        <taxon>Branchiostomatidae</taxon>
        <taxon>Branchiostoma</taxon>
    </lineage>
</organism>
<dbReference type="Proteomes" id="UP000001554">
    <property type="component" value="Chromosome 1"/>
</dbReference>
<dbReference type="GO" id="GO:0008146">
    <property type="term" value="F:sulfotransferase activity"/>
    <property type="evidence" value="ECO:0000318"/>
    <property type="project" value="GO_Central"/>
</dbReference>
<dbReference type="OMA" id="WETARDI"/>
<keyword evidence="10" id="KW-1185">Reference proteome</keyword>
<dbReference type="GO" id="GO:0000139">
    <property type="term" value="C:Golgi membrane"/>
    <property type="evidence" value="ECO:0007669"/>
    <property type="project" value="UniProtKB-SubCell"/>
</dbReference>
<dbReference type="PANTHER" id="PTHR12137:SF33">
    <property type="entry name" value="CARBOHYDRATE SULFOTRANSFERASE 14"/>
    <property type="match status" value="1"/>
</dbReference>
<keyword evidence="9" id="KW-0119">Carbohydrate metabolism</keyword>